<keyword evidence="2" id="KW-1133">Transmembrane helix</keyword>
<feature type="compositionally biased region" description="Polar residues" evidence="1">
    <location>
        <begin position="77"/>
        <end position="87"/>
    </location>
</feature>
<gene>
    <name evidence="4" type="primary">LOC118427167</name>
</gene>
<feature type="region of interest" description="Disordered" evidence="1">
    <location>
        <begin position="61"/>
        <end position="144"/>
    </location>
</feature>
<feature type="transmembrane region" description="Helical" evidence="2">
    <location>
        <begin position="12"/>
        <end position="37"/>
    </location>
</feature>
<evidence type="ECO:0000313" key="3">
    <source>
        <dbReference type="Proteomes" id="UP000001554"/>
    </source>
</evidence>
<proteinExistence type="predicted"/>
<dbReference type="Proteomes" id="UP000001554">
    <property type="component" value="Chromosome 12"/>
</dbReference>
<keyword evidence="3" id="KW-1185">Reference proteome</keyword>
<reference evidence="3" key="1">
    <citation type="journal article" date="2020" name="Nat. Ecol. Evol.">
        <title>Deeply conserved synteny resolves early events in vertebrate evolution.</title>
        <authorList>
            <person name="Simakov O."/>
            <person name="Marletaz F."/>
            <person name="Yue J.X."/>
            <person name="O'Connell B."/>
            <person name="Jenkins J."/>
            <person name="Brandt A."/>
            <person name="Calef R."/>
            <person name="Tung C.H."/>
            <person name="Huang T.K."/>
            <person name="Schmutz J."/>
            <person name="Satoh N."/>
            <person name="Yu J.K."/>
            <person name="Putnam N.H."/>
            <person name="Green R.E."/>
            <person name="Rokhsar D.S."/>
        </authorList>
    </citation>
    <scope>NUCLEOTIDE SEQUENCE [LARGE SCALE GENOMIC DNA]</scope>
    <source>
        <strain evidence="3">S238N-H82</strain>
    </source>
</reference>
<sequence>MLPTKHSALKYGWLMTIGCIAVCILSIATMLTLVLLIMEVKDLRSEIGTKMQNMEAVLGSYEQPPMDDKPPEGPEPGTNTAKYSGKQSGEGKVSHLRTKRSPNSVTLPFGSCLQGSQGPPGVPGRDGQPGLPGRDGQPGAPGACCSSCTVGTPETPGQVYYSITDI</sequence>
<dbReference type="KEGG" id="bfo:118427167"/>
<protein>
    <submittedName>
        <fullName evidence="4">Collagen alpha-1(IV) chain-like</fullName>
    </submittedName>
</protein>
<accession>A0A9J7M1G3</accession>
<keyword evidence="2" id="KW-0472">Membrane</keyword>
<dbReference type="Gene3D" id="1.20.5.320">
    <property type="entry name" value="6-Phosphogluconate Dehydrogenase, domain 3"/>
    <property type="match status" value="1"/>
</dbReference>
<dbReference type="OrthoDB" id="5985978at2759"/>
<dbReference type="RefSeq" id="XP_035692698.1">
    <property type="nucleotide sequence ID" value="XM_035836805.1"/>
</dbReference>
<dbReference type="AlphaFoldDB" id="A0A9J7M1G3"/>
<organism evidence="3 4">
    <name type="scientific">Branchiostoma floridae</name>
    <name type="common">Florida lancelet</name>
    <name type="synonym">Amphioxus</name>
    <dbReference type="NCBI Taxonomy" id="7739"/>
    <lineage>
        <taxon>Eukaryota</taxon>
        <taxon>Metazoa</taxon>
        <taxon>Chordata</taxon>
        <taxon>Cephalochordata</taxon>
        <taxon>Leptocardii</taxon>
        <taxon>Amphioxiformes</taxon>
        <taxon>Branchiostomatidae</taxon>
        <taxon>Branchiostoma</taxon>
    </lineage>
</organism>
<evidence type="ECO:0000256" key="1">
    <source>
        <dbReference type="SAM" id="MobiDB-lite"/>
    </source>
</evidence>
<dbReference type="GeneID" id="118427167"/>
<name>A0A9J7M1G3_BRAFL</name>
<evidence type="ECO:0000256" key="2">
    <source>
        <dbReference type="SAM" id="Phobius"/>
    </source>
</evidence>
<reference evidence="4" key="2">
    <citation type="submission" date="2025-08" db="UniProtKB">
        <authorList>
            <consortium name="RefSeq"/>
        </authorList>
    </citation>
    <scope>IDENTIFICATION</scope>
    <source>
        <strain evidence="4">S238N-H82</strain>
        <tissue evidence="4">Testes</tissue>
    </source>
</reference>
<evidence type="ECO:0000313" key="4">
    <source>
        <dbReference type="RefSeq" id="XP_035692698.1"/>
    </source>
</evidence>
<keyword evidence="2" id="KW-0812">Transmembrane</keyword>